<keyword evidence="2" id="KW-1185">Reference proteome</keyword>
<comment type="caution">
    <text evidence="1">The sequence shown here is derived from an EMBL/GenBank/DDBJ whole genome shotgun (WGS) entry which is preliminary data.</text>
</comment>
<evidence type="ECO:0000313" key="2">
    <source>
        <dbReference type="Proteomes" id="UP001501442"/>
    </source>
</evidence>
<organism evidence="1 2">
    <name type="scientific">Actinoallomurus vinaceus</name>
    <dbReference type="NCBI Taxonomy" id="1080074"/>
    <lineage>
        <taxon>Bacteria</taxon>
        <taxon>Bacillati</taxon>
        <taxon>Actinomycetota</taxon>
        <taxon>Actinomycetes</taxon>
        <taxon>Streptosporangiales</taxon>
        <taxon>Thermomonosporaceae</taxon>
        <taxon>Actinoallomurus</taxon>
    </lineage>
</organism>
<reference evidence="2" key="1">
    <citation type="journal article" date="2019" name="Int. J. Syst. Evol. Microbiol.">
        <title>The Global Catalogue of Microorganisms (GCM) 10K type strain sequencing project: providing services to taxonomists for standard genome sequencing and annotation.</title>
        <authorList>
            <consortium name="The Broad Institute Genomics Platform"/>
            <consortium name="The Broad Institute Genome Sequencing Center for Infectious Disease"/>
            <person name="Wu L."/>
            <person name="Ma J."/>
        </authorList>
    </citation>
    <scope>NUCLEOTIDE SEQUENCE [LARGE SCALE GENOMIC DNA]</scope>
    <source>
        <strain evidence="2">JCM 17939</strain>
    </source>
</reference>
<evidence type="ECO:0000313" key="1">
    <source>
        <dbReference type="EMBL" id="GAA4621498.1"/>
    </source>
</evidence>
<gene>
    <name evidence="1" type="ORF">GCM10023196_009930</name>
</gene>
<dbReference type="Proteomes" id="UP001501442">
    <property type="component" value="Unassembled WGS sequence"/>
</dbReference>
<proteinExistence type="predicted"/>
<accession>A0ABP8U4S4</accession>
<name>A0ABP8U4S4_9ACTN</name>
<protein>
    <submittedName>
        <fullName evidence="1">Uncharacterized protein</fullName>
    </submittedName>
</protein>
<sequence>MLRRVEEGGPGLGTPLLPRCAGLVLDSGLLRVGDHSSPCSSSFWPLSPEYTVDRNPSQQMQNKVALERTEMALGTGPEALTMEVINYCAVAMKRAHVLEFPP</sequence>
<dbReference type="EMBL" id="BAABHK010000001">
    <property type="protein sequence ID" value="GAA4621498.1"/>
    <property type="molecule type" value="Genomic_DNA"/>
</dbReference>